<name>A0A438ELV7_VITVI</name>
<evidence type="ECO:0000256" key="3">
    <source>
        <dbReference type="ARBA" id="ARBA00022714"/>
    </source>
</evidence>
<evidence type="ECO:0000313" key="13">
    <source>
        <dbReference type="Proteomes" id="UP000288805"/>
    </source>
</evidence>
<comment type="subcellular location">
    <subcellularLocation>
        <location evidence="1">Membrane</location>
    </subcellularLocation>
</comment>
<gene>
    <name evidence="12" type="primary">PTC52_6</name>
    <name evidence="12" type="ORF">CK203_076138</name>
</gene>
<keyword evidence="2" id="KW-0812">Transmembrane</keyword>
<evidence type="ECO:0000256" key="5">
    <source>
        <dbReference type="ARBA" id="ARBA00022946"/>
    </source>
</evidence>
<protein>
    <submittedName>
        <fullName evidence="12">Protochlorophyllide-dependent translocon component 52, chloroplastic</fullName>
    </submittedName>
</protein>
<evidence type="ECO:0000259" key="11">
    <source>
        <dbReference type="PROSITE" id="PS51296"/>
    </source>
</evidence>
<dbReference type="PANTHER" id="PTHR21266:SF32">
    <property type="entry name" value="CHOLESTEROL 7-DESATURASE NVD"/>
    <property type="match status" value="1"/>
</dbReference>
<dbReference type="Proteomes" id="UP000288805">
    <property type="component" value="Unassembled WGS sequence"/>
</dbReference>
<keyword evidence="9" id="KW-0411">Iron-sulfur</keyword>
<dbReference type="Pfam" id="PF00355">
    <property type="entry name" value="Rieske"/>
    <property type="match status" value="1"/>
</dbReference>
<keyword evidence="7" id="KW-0560">Oxidoreductase</keyword>
<organism evidence="12 13">
    <name type="scientific">Vitis vinifera</name>
    <name type="common">Grape</name>
    <dbReference type="NCBI Taxonomy" id="29760"/>
    <lineage>
        <taxon>Eukaryota</taxon>
        <taxon>Viridiplantae</taxon>
        <taxon>Streptophyta</taxon>
        <taxon>Embryophyta</taxon>
        <taxon>Tracheophyta</taxon>
        <taxon>Spermatophyta</taxon>
        <taxon>Magnoliopsida</taxon>
        <taxon>eudicotyledons</taxon>
        <taxon>Gunneridae</taxon>
        <taxon>Pentapetalae</taxon>
        <taxon>rosids</taxon>
        <taxon>Vitales</taxon>
        <taxon>Vitaceae</taxon>
        <taxon>Viteae</taxon>
        <taxon>Vitis</taxon>
    </lineage>
</organism>
<keyword evidence="5" id="KW-0809">Transit peptide</keyword>
<evidence type="ECO:0000256" key="4">
    <source>
        <dbReference type="ARBA" id="ARBA00022723"/>
    </source>
</evidence>
<dbReference type="PROSITE" id="PS51296">
    <property type="entry name" value="RIESKE"/>
    <property type="match status" value="1"/>
</dbReference>
<evidence type="ECO:0000256" key="1">
    <source>
        <dbReference type="ARBA" id="ARBA00004370"/>
    </source>
</evidence>
<dbReference type="GO" id="GO:0051537">
    <property type="term" value="F:2 iron, 2 sulfur cluster binding"/>
    <property type="evidence" value="ECO:0007669"/>
    <property type="project" value="UniProtKB-KW"/>
</dbReference>
<sequence>MEALRPCCMVPARLPTASYEKPMLHLPFRSVPTSIFPPIRQCTARSRVVTAVSSTVSTEPVNPVGPEVQSHSQEEKFNWLLQWYPVMPVCDLDKRIPHAKKVIGLDVVVWWDRNENAWKVFDDMCPHRLAPLSEGRIDQWGRLQCVYHGWCFNGSGDCKFIPQAPPDGPPVHTFKKACVSVYPSTVQNDIVWFWPNTDPRYKDILMKNKPPYIPELDDPSYTRLMGNRDIPYGYAREIKLVFSVKADREGGRPLEMKIQKLDRSGFIGKQEGGGATKDASDFYLHSKPHSRFRLVSSSCGGAQDNGYWPFQLAKACFVPTKSDACVVGFRKWLNKYAGGQVDWGTKFSGALPPTPPREQLMDRYWSHVVNCSSCRVAIKGLNALEVVLQVISVASIGIVAATKQSLMSVAARTALVSMAVICFAASRWLSHFIYKIFHFHDYNHALR</sequence>
<dbReference type="EMBL" id="QGNW01001243">
    <property type="protein sequence ID" value="RVW48714.1"/>
    <property type="molecule type" value="Genomic_DNA"/>
</dbReference>
<dbReference type="InterPro" id="IPR050584">
    <property type="entry name" value="Cholesterol_7-desaturase"/>
</dbReference>
<dbReference type="GO" id="GO:0016020">
    <property type="term" value="C:membrane"/>
    <property type="evidence" value="ECO:0007669"/>
    <property type="project" value="UniProtKB-SubCell"/>
</dbReference>
<keyword evidence="4" id="KW-0479">Metal-binding</keyword>
<feature type="domain" description="Rieske" evidence="11">
    <location>
        <begin position="83"/>
        <end position="193"/>
    </location>
</feature>
<dbReference type="GO" id="GO:0046872">
    <property type="term" value="F:metal ion binding"/>
    <property type="evidence" value="ECO:0007669"/>
    <property type="project" value="UniProtKB-KW"/>
</dbReference>
<reference evidence="12 13" key="1">
    <citation type="journal article" date="2018" name="PLoS Genet.">
        <title>Population sequencing reveals clonal diversity and ancestral inbreeding in the grapevine cultivar Chardonnay.</title>
        <authorList>
            <person name="Roach M.J."/>
            <person name="Johnson D.L."/>
            <person name="Bohlmann J."/>
            <person name="van Vuuren H.J."/>
            <person name="Jones S.J."/>
            <person name="Pretorius I.S."/>
            <person name="Schmidt S.A."/>
            <person name="Borneman A.R."/>
        </authorList>
    </citation>
    <scope>NUCLEOTIDE SEQUENCE [LARGE SCALE GENOMIC DNA]</scope>
    <source>
        <strain evidence="13">cv. Chardonnay</strain>
        <tissue evidence="12">Leaf</tissue>
    </source>
</reference>
<evidence type="ECO:0000256" key="6">
    <source>
        <dbReference type="ARBA" id="ARBA00022989"/>
    </source>
</evidence>
<dbReference type="CDD" id="cd03480">
    <property type="entry name" value="Rieske_RO_Alpha_PaO"/>
    <property type="match status" value="1"/>
</dbReference>
<evidence type="ECO:0000256" key="2">
    <source>
        <dbReference type="ARBA" id="ARBA00022692"/>
    </source>
</evidence>
<keyword evidence="3" id="KW-0001">2Fe-2S</keyword>
<evidence type="ECO:0000256" key="8">
    <source>
        <dbReference type="ARBA" id="ARBA00023004"/>
    </source>
</evidence>
<dbReference type="AlphaFoldDB" id="A0A438ELV7"/>
<evidence type="ECO:0000256" key="9">
    <source>
        <dbReference type="ARBA" id="ARBA00023014"/>
    </source>
</evidence>
<dbReference type="Gene3D" id="2.102.10.10">
    <property type="entry name" value="Rieske [2Fe-2S] iron-sulphur domain"/>
    <property type="match status" value="1"/>
</dbReference>
<evidence type="ECO:0000256" key="7">
    <source>
        <dbReference type="ARBA" id="ARBA00023002"/>
    </source>
</evidence>
<dbReference type="InterPro" id="IPR017941">
    <property type="entry name" value="Rieske_2Fe-2S"/>
</dbReference>
<evidence type="ECO:0000256" key="10">
    <source>
        <dbReference type="ARBA" id="ARBA00023136"/>
    </source>
</evidence>
<proteinExistence type="predicted"/>
<comment type="caution">
    <text evidence="12">The sequence shown here is derived from an EMBL/GenBank/DDBJ whole genome shotgun (WGS) entry which is preliminary data.</text>
</comment>
<dbReference type="InterPro" id="IPR036922">
    <property type="entry name" value="Rieske_2Fe-2S_sf"/>
</dbReference>
<dbReference type="SUPFAM" id="SSF50022">
    <property type="entry name" value="ISP domain"/>
    <property type="match status" value="1"/>
</dbReference>
<accession>A0A438ELV7</accession>
<keyword evidence="10" id="KW-0472">Membrane</keyword>
<dbReference type="PANTHER" id="PTHR21266">
    <property type="entry name" value="IRON-SULFUR DOMAIN CONTAINING PROTEIN"/>
    <property type="match status" value="1"/>
</dbReference>
<keyword evidence="6" id="KW-1133">Transmembrane helix</keyword>
<evidence type="ECO:0000313" key="12">
    <source>
        <dbReference type="EMBL" id="RVW48714.1"/>
    </source>
</evidence>
<dbReference type="GO" id="GO:0016491">
    <property type="term" value="F:oxidoreductase activity"/>
    <property type="evidence" value="ECO:0007669"/>
    <property type="project" value="UniProtKB-KW"/>
</dbReference>
<keyword evidence="8" id="KW-0408">Iron</keyword>